<evidence type="ECO:0000256" key="3">
    <source>
        <dbReference type="ARBA" id="ARBA00022741"/>
    </source>
</evidence>
<dbReference type="InterPro" id="IPR006195">
    <property type="entry name" value="aa-tRNA-synth_II"/>
</dbReference>
<accession>A0A437QA97</accession>
<sequence>MSLHWQPSTTVAALHQRAAILAQIRQHFANEAVLEVDTAVLSQCAVSDPFIDSFELSFRSHPDNDGQACFLQTSPEYAMKRLLAAGSGSIYQLGKVFRNGEAGRFHNPEFTMLEWYRIGFDEHALMDDIERLLTPLLPDYRFERISYDALFERELGIELASASNAQLAAQMRQHVDVEHPMDDRDGWLNLLMSHVIEPRLCGRAVFVTDYPASQAALARLKRLPNGQQVAARFELFVDGVELANGYHELTDANEQERRFLQDNVQRKQLGLPQRPLDMRLVAALQSGLPDCAGVALGVDRLVMLATKAAHIEEVIPFMFEQA</sequence>
<dbReference type="InterPro" id="IPR004525">
    <property type="entry name" value="EpmA"/>
</dbReference>
<keyword evidence="3" id="KW-0547">Nucleotide-binding</keyword>
<dbReference type="GO" id="GO:0004824">
    <property type="term" value="F:lysine-tRNA ligase activity"/>
    <property type="evidence" value="ECO:0007669"/>
    <property type="project" value="InterPro"/>
</dbReference>
<keyword evidence="2" id="KW-0436">Ligase</keyword>
<evidence type="ECO:0000259" key="6">
    <source>
        <dbReference type="PROSITE" id="PS50862"/>
    </source>
</evidence>
<comment type="subunit">
    <text evidence="1">Homodimer.</text>
</comment>
<protein>
    <submittedName>
        <fullName evidence="7">EF-P lysine aminoacylase GenX</fullName>
    </submittedName>
</protein>
<dbReference type="NCBIfam" id="NF006828">
    <property type="entry name" value="PRK09350.1"/>
    <property type="match status" value="1"/>
</dbReference>
<organism evidence="7 8">
    <name type="scientific">Neptunomonas marina</name>
    <dbReference type="NCBI Taxonomy" id="1815562"/>
    <lineage>
        <taxon>Bacteria</taxon>
        <taxon>Pseudomonadati</taxon>
        <taxon>Pseudomonadota</taxon>
        <taxon>Gammaproteobacteria</taxon>
        <taxon>Oceanospirillales</taxon>
        <taxon>Oceanospirillaceae</taxon>
        <taxon>Neptunomonas</taxon>
    </lineage>
</organism>
<name>A0A437QA97_9GAMM</name>
<keyword evidence="8" id="KW-1185">Reference proteome</keyword>
<dbReference type="FunFam" id="3.30.930.10:FF:000017">
    <property type="entry name" value="Elongation factor P--(R)-beta-lysine ligase"/>
    <property type="match status" value="1"/>
</dbReference>
<dbReference type="GO" id="GO:0005829">
    <property type="term" value="C:cytosol"/>
    <property type="evidence" value="ECO:0007669"/>
    <property type="project" value="TreeGrafter"/>
</dbReference>
<evidence type="ECO:0000256" key="1">
    <source>
        <dbReference type="ARBA" id="ARBA00011738"/>
    </source>
</evidence>
<dbReference type="PANTHER" id="PTHR42918">
    <property type="entry name" value="LYSYL-TRNA SYNTHETASE"/>
    <property type="match status" value="1"/>
</dbReference>
<dbReference type="PROSITE" id="PS50862">
    <property type="entry name" value="AA_TRNA_LIGASE_II"/>
    <property type="match status" value="1"/>
</dbReference>
<evidence type="ECO:0000313" key="8">
    <source>
        <dbReference type="Proteomes" id="UP000282818"/>
    </source>
</evidence>
<dbReference type="AlphaFoldDB" id="A0A437QA97"/>
<dbReference type="Gene3D" id="3.30.930.10">
    <property type="entry name" value="Bira Bifunctional Protein, Domain 2"/>
    <property type="match status" value="1"/>
</dbReference>
<gene>
    <name evidence="7" type="primary">genX</name>
    <name evidence="7" type="ORF">EOE65_05060</name>
</gene>
<feature type="domain" description="Aminoacyl-transfer RNA synthetases class-II family profile" evidence="6">
    <location>
        <begin position="17"/>
        <end position="316"/>
    </location>
</feature>
<evidence type="ECO:0000256" key="2">
    <source>
        <dbReference type="ARBA" id="ARBA00022598"/>
    </source>
</evidence>
<dbReference type="EMBL" id="SACQ01000002">
    <property type="protein sequence ID" value="RVU31359.1"/>
    <property type="molecule type" value="Genomic_DNA"/>
</dbReference>
<evidence type="ECO:0000256" key="5">
    <source>
        <dbReference type="ARBA" id="ARBA00052794"/>
    </source>
</evidence>
<dbReference type="GO" id="GO:0006430">
    <property type="term" value="P:lysyl-tRNA aminoacylation"/>
    <property type="evidence" value="ECO:0007669"/>
    <property type="project" value="InterPro"/>
</dbReference>
<dbReference type="InterPro" id="IPR045864">
    <property type="entry name" value="aa-tRNA-synth_II/BPL/LPL"/>
</dbReference>
<dbReference type="NCBIfam" id="TIGR00462">
    <property type="entry name" value="genX"/>
    <property type="match status" value="1"/>
</dbReference>
<dbReference type="PANTHER" id="PTHR42918:SF6">
    <property type="entry name" value="ELONGATION FACTOR P--(R)-BETA-LYSINE LIGASE"/>
    <property type="match status" value="1"/>
</dbReference>
<dbReference type="InterPro" id="IPR004364">
    <property type="entry name" value="Aa-tRNA-synt_II"/>
</dbReference>
<dbReference type="RefSeq" id="WP_127693217.1">
    <property type="nucleotide sequence ID" value="NZ_SACQ01000002.1"/>
</dbReference>
<dbReference type="Proteomes" id="UP000282818">
    <property type="component" value="Unassembled WGS sequence"/>
</dbReference>
<comment type="caution">
    <text evidence="7">The sequence shown here is derived from an EMBL/GenBank/DDBJ whole genome shotgun (WGS) entry which is preliminary data.</text>
</comment>
<reference evidence="7 8" key="1">
    <citation type="submission" date="2019-01" db="EMBL/GenBank/DDBJ databases">
        <authorList>
            <person name="Chen W.-M."/>
        </authorList>
    </citation>
    <scope>NUCLEOTIDE SEQUENCE [LARGE SCALE GENOMIC DNA]</scope>
    <source>
        <strain evidence="7 8">HPM-16</strain>
    </source>
</reference>
<keyword evidence="4" id="KW-0067">ATP-binding</keyword>
<dbReference type="GO" id="GO:0005524">
    <property type="term" value="F:ATP binding"/>
    <property type="evidence" value="ECO:0007669"/>
    <property type="project" value="UniProtKB-KW"/>
</dbReference>
<evidence type="ECO:0000256" key="4">
    <source>
        <dbReference type="ARBA" id="ARBA00022840"/>
    </source>
</evidence>
<dbReference type="SUPFAM" id="SSF55681">
    <property type="entry name" value="Class II aaRS and biotin synthetases"/>
    <property type="match status" value="1"/>
</dbReference>
<proteinExistence type="predicted"/>
<dbReference type="Pfam" id="PF00152">
    <property type="entry name" value="tRNA-synt_2"/>
    <property type="match status" value="1"/>
</dbReference>
<dbReference type="GO" id="GO:0000049">
    <property type="term" value="F:tRNA binding"/>
    <property type="evidence" value="ECO:0007669"/>
    <property type="project" value="TreeGrafter"/>
</dbReference>
<comment type="catalytic activity">
    <reaction evidence="5">
        <text>D-beta-lysine + L-lysyl-[protein] + ATP = N(6)-((3R)-3,6-diaminohexanoyl)-L-lysyl-[protein] + AMP + diphosphate + H(+)</text>
        <dbReference type="Rhea" id="RHEA:83435"/>
        <dbReference type="Rhea" id="RHEA-COMP:9752"/>
        <dbReference type="Rhea" id="RHEA-COMP:20131"/>
        <dbReference type="ChEBI" id="CHEBI:15378"/>
        <dbReference type="ChEBI" id="CHEBI:29969"/>
        <dbReference type="ChEBI" id="CHEBI:30616"/>
        <dbReference type="ChEBI" id="CHEBI:33019"/>
        <dbReference type="ChEBI" id="CHEBI:84138"/>
        <dbReference type="ChEBI" id="CHEBI:156053"/>
        <dbReference type="ChEBI" id="CHEBI:456215"/>
    </reaction>
    <physiologicalReaction direction="left-to-right" evidence="5">
        <dbReference type="Rhea" id="RHEA:83436"/>
    </physiologicalReaction>
</comment>
<evidence type="ECO:0000313" key="7">
    <source>
        <dbReference type="EMBL" id="RVU31359.1"/>
    </source>
</evidence>